<keyword evidence="2" id="KW-1185">Reference proteome</keyword>
<sequence>MPQHRVNEITCPNKREHPFRRSLRKMPQDLLRKYSSQSNLLSPSFITDRKLRCLSPLPGHHFLRLHWERDFFLPFPLLQNGLESF</sequence>
<gene>
    <name evidence="1" type="ORF">NPIL_170721</name>
</gene>
<protein>
    <submittedName>
        <fullName evidence="1">Uncharacterized protein</fullName>
    </submittedName>
</protein>
<reference evidence="1" key="1">
    <citation type="submission" date="2020-08" db="EMBL/GenBank/DDBJ databases">
        <title>Multicomponent nature underlies the extraordinary mechanical properties of spider dragline silk.</title>
        <authorList>
            <person name="Kono N."/>
            <person name="Nakamura H."/>
            <person name="Mori M."/>
            <person name="Yoshida Y."/>
            <person name="Ohtoshi R."/>
            <person name="Malay A.D."/>
            <person name="Moran D.A.P."/>
            <person name="Tomita M."/>
            <person name="Numata K."/>
            <person name="Arakawa K."/>
        </authorList>
    </citation>
    <scope>NUCLEOTIDE SEQUENCE</scope>
</reference>
<dbReference type="Proteomes" id="UP000887013">
    <property type="component" value="Unassembled WGS sequence"/>
</dbReference>
<organism evidence="1 2">
    <name type="scientific">Nephila pilipes</name>
    <name type="common">Giant wood spider</name>
    <name type="synonym">Nephila maculata</name>
    <dbReference type="NCBI Taxonomy" id="299642"/>
    <lineage>
        <taxon>Eukaryota</taxon>
        <taxon>Metazoa</taxon>
        <taxon>Ecdysozoa</taxon>
        <taxon>Arthropoda</taxon>
        <taxon>Chelicerata</taxon>
        <taxon>Arachnida</taxon>
        <taxon>Araneae</taxon>
        <taxon>Araneomorphae</taxon>
        <taxon>Entelegynae</taxon>
        <taxon>Araneoidea</taxon>
        <taxon>Nephilidae</taxon>
        <taxon>Nephila</taxon>
    </lineage>
</organism>
<dbReference type="EMBL" id="BMAW01007242">
    <property type="protein sequence ID" value="GFT02954.1"/>
    <property type="molecule type" value="Genomic_DNA"/>
</dbReference>
<evidence type="ECO:0000313" key="2">
    <source>
        <dbReference type="Proteomes" id="UP000887013"/>
    </source>
</evidence>
<comment type="caution">
    <text evidence="1">The sequence shown here is derived from an EMBL/GenBank/DDBJ whole genome shotgun (WGS) entry which is preliminary data.</text>
</comment>
<accession>A0A8X6TDG6</accession>
<dbReference type="AlphaFoldDB" id="A0A8X6TDG6"/>
<proteinExistence type="predicted"/>
<evidence type="ECO:0000313" key="1">
    <source>
        <dbReference type="EMBL" id="GFT02954.1"/>
    </source>
</evidence>
<name>A0A8X6TDG6_NEPPI</name>